<comment type="caution">
    <text evidence="1">The sequence shown here is derived from an EMBL/GenBank/DDBJ whole genome shotgun (WGS) entry which is preliminary data.</text>
</comment>
<reference evidence="1" key="1">
    <citation type="submission" date="2021-01" db="EMBL/GenBank/DDBJ databases">
        <authorList>
            <person name="Zahm M."/>
            <person name="Roques C."/>
            <person name="Cabau C."/>
            <person name="Klopp C."/>
            <person name="Donnadieu C."/>
            <person name="Jouanno E."/>
            <person name="Lampietro C."/>
            <person name="Louis A."/>
            <person name="Herpin A."/>
            <person name="Echchiki A."/>
            <person name="Berthelot C."/>
            <person name="Parey E."/>
            <person name="Roest-Crollius H."/>
            <person name="Braasch I."/>
            <person name="Postlethwait J."/>
            <person name="Bobe J."/>
            <person name="Montfort J."/>
            <person name="Bouchez O."/>
            <person name="Begum T."/>
            <person name="Mejri S."/>
            <person name="Adams A."/>
            <person name="Chen W.-J."/>
            <person name="Guiguen Y."/>
        </authorList>
    </citation>
    <scope>NUCLEOTIDE SEQUENCE</scope>
    <source>
        <tissue evidence="1">Blood</tissue>
    </source>
</reference>
<dbReference type="OrthoDB" id="8939043at2759"/>
<gene>
    <name evidence="1" type="ORF">AGOR_G00100260</name>
</gene>
<evidence type="ECO:0000313" key="2">
    <source>
        <dbReference type="Proteomes" id="UP000829720"/>
    </source>
</evidence>
<dbReference type="AlphaFoldDB" id="A0A8T3DPS5"/>
<name>A0A8T3DPS5_9TELE</name>
<keyword evidence="2" id="KW-1185">Reference proteome</keyword>
<protein>
    <submittedName>
        <fullName evidence="1">Uncharacterized protein</fullName>
    </submittedName>
</protein>
<sequence length="154" mass="17875">MREAGQLLQPNQSSYTVASIVRTFRGENRTERWPSIGGRWRLLTAEQETALVNMVVANNPIHLRDIQTQIVEDQVVFQEIDWIVQKNHIEEAGLNQTKRRKRRRNIIGRRAVKYKFLARGEATSPYEATSNRGILHRHVNVGPHNTSQLHQFLD</sequence>
<accession>A0A8T3DPS5</accession>
<proteinExistence type="predicted"/>
<evidence type="ECO:0000313" key="1">
    <source>
        <dbReference type="EMBL" id="KAI1896958.1"/>
    </source>
</evidence>
<organism evidence="1 2">
    <name type="scientific">Albula goreensis</name>
    <dbReference type="NCBI Taxonomy" id="1534307"/>
    <lineage>
        <taxon>Eukaryota</taxon>
        <taxon>Metazoa</taxon>
        <taxon>Chordata</taxon>
        <taxon>Craniata</taxon>
        <taxon>Vertebrata</taxon>
        <taxon>Euteleostomi</taxon>
        <taxon>Actinopterygii</taxon>
        <taxon>Neopterygii</taxon>
        <taxon>Teleostei</taxon>
        <taxon>Albuliformes</taxon>
        <taxon>Albulidae</taxon>
        <taxon>Albula</taxon>
    </lineage>
</organism>
<dbReference type="EMBL" id="JAERUA010000008">
    <property type="protein sequence ID" value="KAI1896958.1"/>
    <property type="molecule type" value="Genomic_DNA"/>
</dbReference>
<dbReference type="Proteomes" id="UP000829720">
    <property type="component" value="Unassembled WGS sequence"/>
</dbReference>